<dbReference type="InterPro" id="IPR011344">
    <property type="entry name" value="ssDNA-bd"/>
</dbReference>
<evidence type="ECO:0000256" key="3">
    <source>
        <dbReference type="PIRNR" id="PIRNR002070"/>
    </source>
</evidence>
<keyword evidence="1 2" id="KW-0238">DNA-binding</keyword>
<evidence type="ECO:0000313" key="5">
    <source>
        <dbReference type="EMBL" id="NEU75334.1"/>
    </source>
</evidence>
<dbReference type="RefSeq" id="WP_029631159.1">
    <property type="nucleotide sequence ID" value="NZ_JTCM02000065.1"/>
</dbReference>
<dbReference type="GO" id="GO:0003697">
    <property type="term" value="F:single-stranded DNA binding"/>
    <property type="evidence" value="ECO:0007669"/>
    <property type="project" value="UniProtKB-UniRule"/>
</dbReference>
<name>A0A846HFC3_9CYAN</name>
<dbReference type="PANTHER" id="PTHR10302">
    <property type="entry name" value="SINGLE-STRANDED DNA-BINDING PROTEIN"/>
    <property type="match status" value="1"/>
</dbReference>
<comment type="caution">
    <text evidence="2">Lacks conserved residue(s) required for the propagation of feature annotation.</text>
</comment>
<dbReference type="SUPFAM" id="SSF50249">
    <property type="entry name" value="Nucleic acid-binding proteins"/>
    <property type="match status" value="1"/>
</dbReference>
<comment type="subunit">
    <text evidence="2">Homotetramer.</text>
</comment>
<dbReference type="NCBIfam" id="TIGR00621">
    <property type="entry name" value="ssb"/>
    <property type="match status" value="1"/>
</dbReference>
<dbReference type="PROSITE" id="PS50935">
    <property type="entry name" value="SSB"/>
    <property type="match status" value="1"/>
</dbReference>
<evidence type="ECO:0000256" key="4">
    <source>
        <dbReference type="SAM" id="MobiDB-lite"/>
    </source>
</evidence>
<dbReference type="Gene3D" id="2.40.50.140">
    <property type="entry name" value="Nucleic acid-binding proteins"/>
    <property type="match status" value="1"/>
</dbReference>
<dbReference type="InterPro" id="IPR012340">
    <property type="entry name" value="NA-bd_OB-fold"/>
</dbReference>
<evidence type="ECO:0000313" key="6">
    <source>
        <dbReference type="Proteomes" id="UP000031549"/>
    </source>
</evidence>
<dbReference type="CDD" id="cd04496">
    <property type="entry name" value="SSB_OBF"/>
    <property type="match status" value="1"/>
</dbReference>
<dbReference type="PANTHER" id="PTHR10302:SF0">
    <property type="entry name" value="SINGLE-STRANDED DNA-BINDING PROTEIN, MITOCHONDRIAL"/>
    <property type="match status" value="1"/>
</dbReference>
<evidence type="ECO:0000256" key="1">
    <source>
        <dbReference type="ARBA" id="ARBA00023125"/>
    </source>
</evidence>
<dbReference type="GO" id="GO:0006260">
    <property type="term" value="P:DNA replication"/>
    <property type="evidence" value="ECO:0007669"/>
    <property type="project" value="InterPro"/>
</dbReference>
<evidence type="ECO:0000256" key="2">
    <source>
        <dbReference type="HAMAP-Rule" id="MF_00984"/>
    </source>
</evidence>
<dbReference type="EMBL" id="JTCM02000065">
    <property type="protein sequence ID" value="NEU75334.1"/>
    <property type="molecule type" value="Genomic_DNA"/>
</dbReference>
<dbReference type="GO" id="GO:0009295">
    <property type="term" value="C:nucleoid"/>
    <property type="evidence" value="ECO:0007669"/>
    <property type="project" value="TreeGrafter"/>
</dbReference>
<dbReference type="HAMAP" id="MF_00984">
    <property type="entry name" value="SSB"/>
    <property type="match status" value="1"/>
</dbReference>
<feature type="region of interest" description="Disordered" evidence="4">
    <location>
        <begin position="107"/>
        <end position="127"/>
    </location>
</feature>
<keyword evidence="6" id="KW-1185">Reference proteome</keyword>
<reference evidence="5 6" key="1">
    <citation type="journal article" date="2015" name="Genome Announc.">
        <title>Draft Genome Sequence of Cyanobacterium Hassallia byssoidea Strain VB512170, Isolated from Monuments in India.</title>
        <authorList>
            <person name="Singh D."/>
            <person name="Chandrababunaidu M.M."/>
            <person name="Panda A."/>
            <person name="Sen D."/>
            <person name="Bhattacharyya S."/>
            <person name="Adhikary S.P."/>
            <person name="Tripathy S."/>
        </authorList>
    </citation>
    <scope>NUCLEOTIDE SEQUENCE [LARGE SCALE GENOMIC DNA]</scope>
    <source>
        <strain evidence="5 6">VB512170</strain>
    </source>
</reference>
<comment type="caution">
    <text evidence="5">The sequence shown here is derived from an EMBL/GenBank/DDBJ whole genome shotgun (WGS) entry which is preliminary data.</text>
</comment>
<feature type="compositionally biased region" description="Basic and acidic residues" evidence="4">
    <location>
        <begin position="107"/>
        <end position="118"/>
    </location>
</feature>
<protein>
    <recommendedName>
        <fullName evidence="2 3">Single-stranded DNA-binding protein</fullName>
        <shortName evidence="2">SSB</shortName>
    </recommendedName>
</protein>
<accession>A0A846HFC3</accession>
<dbReference type="PIRSF" id="PIRSF002070">
    <property type="entry name" value="SSB"/>
    <property type="match status" value="1"/>
</dbReference>
<sequence length="127" mass="14143">MSEYLNRITIVGRCGQDPEIRYFESGSVKASISVAVRPPYKSENALWFDLIAWGSTAEVIANYVKKGTQIAIVGEFGFDRWTDKNSGAMRSKPIVTVQTIELLGSPKNEDKSYKEEKQTASIANANY</sequence>
<organism evidence="5 6">
    <name type="scientific">Hassallia byssoidea VB512170</name>
    <dbReference type="NCBI Taxonomy" id="1304833"/>
    <lineage>
        <taxon>Bacteria</taxon>
        <taxon>Bacillati</taxon>
        <taxon>Cyanobacteriota</taxon>
        <taxon>Cyanophyceae</taxon>
        <taxon>Nostocales</taxon>
        <taxon>Tolypothrichaceae</taxon>
        <taxon>Hassallia</taxon>
    </lineage>
</organism>
<dbReference type="Proteomes" id="UP000031549">
    <property type="component" value="Unassembled WGS sequence"/>
</dbReference>
<dbReference type="AlphaFoldDB" id="A0A846HFC3"/>
<proteinExistence type="inferred from homology"/>
<gene>
    <name evidence="5" type="primary">ssb</name>
    <name evidence="5" type="ORF">PI95_022945</name>
</gene>
<dbReference type="InterPro" id="IPR000424">
    <property type="entry name" value="Primosome_PriB/ssb"/>
</dbReference>
<dbReference type="Pfam" id="PF00436">
    <property type="entry name" value="SSB"/>
    <property type="match status" value="1"/>
</dbReference>